<protein>
    <submittedName>
        <fullName evidence="3">Uncharacterized protein</fullName>
    </submittedName>
</protein>
<feature type="region of interest" description="Disordered" evidence="1">
    <location>
        <begin position="46"/>
        <end position="82"/>
    </location>
</feature>
<feature type="compositionally biased region" description="Low complexity" evidence="1">
    <location>
        <begin position="46"/>
        <end position="57"/>
    </location>
</feature>
<evidence type="ECO:0000256" key="1">
    <source>
        <dbReference type="SAM" id="MobiDB-lite"/>
    </source>
</evidence>
<reference evidence="3" key="1">
    <citation type="submission" date="2022-08" db="UniProtKB">
        <authorList>
            <consortium name="EnsemblMetazoa"/>
        </authorList>
    </citation>
    <scope>IDENTIFICATION</scope>
    <source>
        <strain evidence="3">EBRO</strain>
    </source>
</reference>
<feature type="region of interest" description="Disordered" evidence="1">
    <location>
        <begin position="128"/>
        <end position="163"/>
    </location>
</feature>
<evidence type="ECO:0000313" key="3">
    <source>
        <dbReference type="EnsemblMetazoa" id="AATE017574-PA.1"/>
    </source>
</evidence>
<organism evidence="3">
    <name type="scientific">Anopheles atroparvus</name>
    <name type="common">European mosquito</name>
    <dbReference type="NCBI Taxonomy" id="41427"/>
    <lineage>
        <taxon>Eukaryota</taxon>
        <taxon>Metazoa</taxon>
        <taxon>Ecdysozoa</taxon>
        <taxon>Arthropoda</taxon>
        <taxon>Hexapoda</taxon>
        <taxon>Insecta</taxon>
        <taxon>Pterygota</taxon>
        <taxon>Neoptera</taxon>
        <taxon>Endopterygota</taxon>
        <taxon>Diptera</taxon>
        <taxon>Nematocera</taxon>
        <taxon>Culicoidea</taxon>
        <taxon>Culicidae</taxon>
        <taxon>Anophelinae</taxon>
        <taxon>Anopheles</taxon>
    </lineage>
</organism>
<evidence type="ECO:0000256" key="2">
    <source>
        <dbReference type="SAM" id="SignalP"/>
    </source>
</evidence>
<sequence length="191" mass="21419">MERWYRMLLILLAFGIAASRQDDSLVGEESETFDVEKQLDETVVTTATERSEAATSSDSDEVTTSDEEELTERGGGRTHDNPEVHLTTVFEADRDEVEEETIAVQAREEELPATTTTVASTTLTTLPSGRSHGRMVRFGNSRRTSRPTTAEPPRRSTANSRALLNRRGLFNPELRNRYLARFRSTTPEPKS</sequence>
<dbReference type="EnsemblMetazoa" id="AATE017574-RA">
    <property type="protein sequence ID" value="AATE017574-PA.1"/>
    <property type="gene ID" value="AATE017574"/>
</dbReference>
<feature type="chain" id="PRO_5043310143" evidence="2">
    <location>
        <begin position="20"/>
        <end position="191"/>
    </location>
</feature>
<feature type="signal peptide" evidence="2">
    <location>
        <begin position="1"/>
        <end position="19"/>
    </location>
</feature>
<dbReference type="AlphaFoldDB" id="A0A182JGB8"/>
<feature type="compositionally biased region" description="Basic and acidic residues" evidence="1">
    <location>
        <begin position="71"/>
        <end position="82"/>
    </location>
</feature>
<proteinExistence type="predicted"/>
<accession>A0A182JGB8</accession>
<dbReference type="VEuPathDB" id="VectorBase:AATE017574"/>
<feature type="compositionally biased region" description="Acidic residues" evidence="1">
    <location>
        <begin position="58"/>
        <end position="70"/>
    </location>
</feature>
<name>A0A182JGB8_ANOAO</name>
<keyword evidence="2" id="KW-0732">Signal</keyword>